<name>A0AAV0RF63_9ROSI</name>
<dbReference type="AlphaFoldDB" id="A0AAV0RF63"/>
<comment type="caution">
    <text evidence="1">The sequence shown here is derived from an EMBL/GenBank/DDBJ whole genome shotgun (WGS) entry which is preliminary data.</text>
</comment>
<evidence type="ECO:0000313" key="1">
    <source>
        <dbReference type="EMBL" id="CAI0556292.1"/>
    </source>
</evidence>
<gene>
    <name evidence="1" type="ORF">LITE_LOCUS47920</name>
</gene>
<proteinExistence type="predicted"/>
<accession>A0AAV0RF63</accession>
<keyword evidence="2" id="KW-1185">Reference proteome</keyword>
<organism evidence="1 2">
    <name type="scientific">Linum tenue</name>
    <dbReference type="NCBI Taxonomy" id="586396"/>
    <lineage>
        <taxon>Eukaryota</taxon>
        <taxon>Viridiplantae</taxon>
        <taxon>Streptophyta</taxon>
        <taxon>Embryophyta</taxon>
        <taxon>Tracheophyta</taxon>
        <taxon>Spermatophyta</taxon>
        <taxon>Magnoliopsida</taxon>
        <taxon>eudicotyledons</taxon>
        <taxon>Gunneridae</taxon>
        <taxon>Pentapetalae</taxon>
        <taxon>rosids</taxon>
        <taxon>fabids</taxon>
        <taxon>Malpighiales</taxon>
        <taxon>Linaceae</taxon>
        <taxon>Linum</taxon>
    </lineage>
</organism>
<evidence type="ECO:0000313" key="2">
    <source>
        <dbReference type="Proteomes" id="UP001154282"/>
    </source>
</evidence>
<dbReference type="Proteomes" id="UP001154282">
    <property type="component" value="Unassembled WGS sequence"/>
</dbReference>
<feature type="non-terminal residue" evidence="1">
    <location>
        <position position="1"/>
    </location>
</feature>
<reference evidence="1" key="1">
    <citation type="submission" date="2022-08" db="EMBL/GenBank/DDBJ databases">
        <authorList>
            <person name="Gutierrez-Valencia J."/>
        </authorList>
    </citation>
    <scope>NUCLEOTIDE SEQUENCE</scope>
</reference>
<sequence length="140" mass="15789">PILNVVLITLGLDHPTEAEKPRRQAQKEPEEGNGILLHRSKHEIHHGPHQLRGWSVRAYQPRRFGDTVVVQHVDKRVYPSRTNPDAQVGDSQRVPGIPDVLEESRLRAIAAGVACLPFRVPFNGVANKYRRIHLYVCVCA</sequence>
<dbReference type="EMBL" id="CAMGYJ010000010">
    <property type="protein sequence ID" value="CAI0556292.1"/>
    <property type="molecule type" value="Genomic_DNA"/>
</dbReference>
<protein>
    <submittedName>
        <fullName evidence="1">Uncharacterized protein</fullName>
    </submittedName>
</protein>